<dbReference type="Proteomes" id="UP001652625">
    <property type="component" value="Chromosome 13"/>
</dbReference>
<dbReference type="InterPro" id="IPR036388">
    <property type="entry name" value="WH-like_DNA-bd_sf"/>
</dbReference>
<dbReference type="PRINTS" id="PR00624">
    <property type="entry name" value="HISTONEH5"/>
</dbReference>
<feature type="region of interest" description="Disordered" evidence="3">
    <location>
        <begin position="151"/>
        <end position="225"/>
    </location>
</feature>
<evidence type="ECO:0000256" key="2">
    <source>
        <dbReference type="RuleBase" id="RU003894"/>
    </source>
</evidence>
<evidence type="ECO:0000256" key="1">
    <source>
        <dbReference type="ARBA" id="ARBA00023125"/>
    </source>
</evidence>
<accession>A0ABM4DAM1</accession>
<dbReference type="InterPro" id="IPR036390">
    <property type="entry name" value="WH_DNA-bd_sf"/>
</dbReference>
<dbReference type="RefSeq" id="XP_065671404.1">
    <property type="nucleotide sequence ID" value="XM_065815332.1"/>
</dbReference>
<keyword evidence="1 2" id="KW-0238">DNA-binding</keyword>
<protein>
    <submittedName>
        <fullName evidence="6">Histone H1A-like</fullName>
    </submittedName>
</protein>
<reference evidence="6" key="1">
    <citation type="submission" date="2025-08" db="UniProtKB">
        <authorList>
            <consortium name="RefSeq"/>
        </authorList>
    </citation>
    <scope>IDENTIFICATION</scope>
</reference>
<dbReference type="SUPFAM" id="SSF46785">
    <property type="entry name" value="Winged helix' DNA-binding domain"/>
    <property type="match status" value="1"/>
</dbReference>
<name>A0ABM4DAM1_HYDVU</name>
<comment type="similarity">
    <text evidence="2">Belongs to the histone H1/H5 family.</text>
</comment>
<keyword evidence="2" id="KW-0539">Nucleus</keyword>
<gene>
    <name evidence="6" type="primary">LOC136089364</name>
</gene>
<evidence type="ECO:0000313" key="5">
    <source>
        <dbReference type="Proteomes" id="UP001652625"/>
    </source>
</evidence>
<feature type="compositionally biased region" description="Basic and acidic residues" evidence="3">
    <location>
        <begin position="180"/>
        <end position="214"/>
    </location>
</feature>
<dbReference type="SMART" id="SM00526">
    <property type="entry name" value="H15"/>
    <property type="match status" value="1"/>
</dbReference>
<dbReference type="GeneID" id="136089364"/>
<feature type="compositionally biased region" description="Basic and acidic residues" evidence="3">
    <location>
        <begin position="151"/>
        <end position="163"/>
    </location>
</feature>
<feature type="region of interest" description="Disordered" evidence="3">
    <location>
        <begin position="122"/>
        <end position="141"/>
    </location>
</feature>
<feature type="compositionally biased region" description="Basic and acidic residues" evidence="3">
    <location>
        <begin position="122"/>
        <end position="138"/>
    </location>
</feature>
<dbReference type="Pfam" id="PF00538">
    <property type="entry name" value="Linker_histone"/>
    <property type="match status" value="1"/>
</dbReference>
<proteinExistence type="inferred from homology"/>
<organism evidence="5 6">
    <name type="scientific">Hydra vulgaris</name>
    <name type="common">Hydra</name>
    <name type="synonym">Hydra attenuata</name>
    <dbReference type="NCBI Taxonomy" id="6087"/>
    <lineage>
        <taxon>Eukaryota</taxon>
        <taxon>Metazoa</taxon>
        <taxon>Cnidaria</taxon>
        <taxon>Hydrozoa</taxon>
        <taxon>Hydroidolina</taxon>
        <taxon>Anthoathecata</taxon>
        <taxon>Aplanulata</taxon>
        <taxon>Hydridae</taxon>
        <taxon>Hydra</taxon>
    </lineage>
</organism>
<dbReference type="PROSITE" id="PS51504">
    <property type="entry name" value="H15"/>
    <property type="match status" value="1"/>
</dbReference>
<evidence type="ECO:0000256" key="3">
    <source>
        <dbReference type="SAM" id="MobiDB-lite"/>
    </source>
</evidence>
<evidence type="ECO:0000313" key="6">
    <source>
        <dbReference type="RefSeq" id="XP_065671404.1"/>
    </source>
</evidence>
<evidence type="ECO:0000259" key="4">
    <source>
        <dbReference type="PROSITE" id="PS51504"/>
    </source>
</evidence>
<feature type="domain" description="H15" evidence="4">
    <location>
        <begin position="45"/>
        <end position="118"/>
    </location>
</feature>
<dbReference type="InterPro" id="IPR005818">
    <property type="entry name" value="Histone_H1/H5_H15"/>
</dbReference>
<dbReference type="InterPro" id="IPR005819">
    <property type="entry name" value="H1/H5"/>
</dbReference>
<dbReference type="Gene3D" id="1.10.10.10">
    <property type="entry name" value="Winged helix-like DNA-binding domain superfamily/Winged helix DNA-binding domain"/>
    <property type="match status" value="1"/>
</dbReference>
<feature type="compositionally biased region" description="Basic residues" evidence="3">
    <location>
        <begin position="168"/>
        <end position="179"/>
    </location>
</feature>
<sequence length="268" mass="29936">MSTIKNNTDLDDVFKDNEVNVTYVKPINAASQIANAAGKSTKQANPKTYFDMVLEAIEKLQGRNGVSRSKITNFIVREFKIADVSTVYVTKALRSALEKNIIGNTTGNGANGSFKLTKEQNDIRKKIGKDRNVKKDKPVNNNKIKKLEYKVESDDESKTEKSKIPQKLSKKKNTSKKVLHSKDDLELAKSQKTDDKKVSTAKGKENGKVKESKAQKNNKAKKNLEKSFSTGDIKVAKETVYDFPEADGEIKPKKLKDLAVTSRKPKKK</sequence>
<keyword evidence="2" id="KW-0158">Chromosome</keyword>
<comment type="subcellular location">
    <subcellularLocation>
        <location evidence="2">Nucleus</location>
    </subcellularLocation>
</comment>
<keyword evidence="5" id="KW-1185">Reference proteome</keyword>